<evidence type="ECO:0000256" key="1">
    <source>
        <dbReference type="ARBA" id="ARBA00004651"/>
    </source>
</evidence>
<keyword evidence="5 6" id="KW-0472">Membrane</keyword>
<evidence type="ECO:0000256" key="5">
    <source>
        <dbReference type="ARBA" id="ARBA00023136"/>
    </source>
</evidence>
<evidence type="ECO:0000256" key="3">
    <source>
        <dbReference type="ARBA" id="ARBA00022692"/>
    </source>
</evidence>
<feature type="transmembrane region" description="Helical" evidence="6">
    <location>
        <begin position="174"/>
        <end position="193"/>
    </location>
</feature>
<keyword evidence="8" id="KW-1185">Reference proteome</keyword>
<dbReference type="NCBIfam" id="TIGR00374">
    <property type="entry name" value="flippase-like domain"/>
    <property type="match status" value="1"/>
</dbReference>
<dbReference type="OrthoDB" id="9812094at2"/>
<evidence type="ECO:0000256" key="6">
    <source>
        <dbReference type="SAM" id="Phobius"/>
    </source>
</evidence>
<feature type="transmembrane region" description="Helical" evidence="6">
    <location>
        <begin position="52"/>
        <end position="68"/>
    </location>
</feature>
<comment type="subcellular location">
    <subcellularLocation>
        <location evidence="1">Cell membrane</location>
        <topology evidence="1">Multi-pass membrane protein</topology>
    </subcellularLocation>
</comment>
<feature type="transmembrane region" description="Helical" evidence="6">
    <location>
        <begin position="125"/>
        <end position="149"/>
    </location>
</feature>
<proteinExistence type="predicted"/>
<accession>A0A385SKI9</accession>
<organism evidence="7 8">
    <name type="scientific">Chryseolinea soli</name>
    <dbReference type="NCBI Taxonomy" id="2321403"/>
    <lineage>
        <taxon>Bacteria</taxon>
        <taxon>Pseudomonadati</taxon>
        <taxon>Bacteroidota</taxon>
        <taxon>Cytophagia</taxon>
        <taxon>Cytophagales</taxon>
        <taxon>Fulvivirgaceae</taxon>
        <taxon>Chryseolinea</taxon>
    </lineage>
</organism>
<evidence type="ECO:0000313" key="7">
    <source>
        <dbReference type="EMBL" id="AYB30871.1"/>
    </source>
</evidence>
<dbReference type="EMBL" id="CP032382">
    <property type="protein sequence ID" value="AYB30871.1"/>
    <property type="molecule type" value="Genomic_DNA"/>
</dbReference>
<evidence type="ECO:0000256" key="4">
    <source>
        <dbReference type="ARBA" id="ARBA00022989"/>
    </source>
</evidence>
<keyword evidence="4 6" id="KW-1133">Transmembrane helix</keyword>
<keyword evidence="2" id="KW-1003">Cell membrane</keyword>
<sequence length="346" mass="38644">MSSSLKTFLQYMFILAATALLIWFSLRGLHVAEGENKWDYLKHTWDSAHKGWLLLMAVIAMASHVVRAERWRMLLTPLGESPKLSHSFFSLMVGYLVNLVIPRGGEVSRCYNLYKLDKIPVEISFGTVVLERIVDVLCLLILIAFSFILESQKLFAFIETLPIGQGDHQSKYTVLLYLVGGLVVLGSVGIWFVRKNKKMNAWVMKTWHGFKDGVLSVFKLKNKGLFIFHSVLIWLLYFAMSYAVIKAFPATSELGFHAVLSLFAIGSIAMAAPLPGGTGSYHVLVPQGLVFLYSIPQSDAVAFTFIFHGWQTFIMIVAGAISLIATSFLVKRGPVSSSKEIQPIKE</sequence>
<name>A0A385SKI9_9BACT</name>
<dbReference type="Pfam" id="PF03706">
    <property type="entry name" value="LPG_synthase_TM"/>
    <property type="match status" value="1"/>
</dbReference>
<protein>
    <submittedName>
        <fullName evidence="7">UPF0104 family protein</fullName>
    </submittedName>
</protein>
<dbReference type="RefSeq" id="WP_119754167.1">
    <property type="nucleotide sequence ID" value="NZ_CP032382.1"/>
</dbReference>
<dbReference type="AlphaFoldDB" id="A0A385SKI9"/>
<dbReference type="Proteomes" id="UP000266183">
    <property type="component" value="Chromosome"/>
</dbReference>
<keyword evidence="3 6" id="KW-0812">Transmembrane</keyword>
<feature type="transmembrane region" description="Helical" evidence="6">
    <location>
        <begin position="254"/>
        <end position="274"/>
    </location>
</feature>
<dbReference type="KEGG" id="chk:D4L85_09905"/>
<gene>
    <name evidence="7" type="ORF">D4L85_09905</name>
</gene>
<dbReference type="PANTHER" id="PTHR39087">
    <property type="entry name" value="UPF0104 MEMBRANE PROTEIN MJ1595"/>
    <property type="match status" value="1"/>
</dbReference>
<evidence type="ECO:0000256" key="2">
    <source>
        <dbReference type="ARBA" id="ARBA00022475"/>
    </source>
</evidence>
<dbReference type="PANTHER" id="PTHR39087:SF2">
    <property type="entry name" value="UPF0104 MEMBRANE PROTEIN MJ1595"/>
    <property type="match status" value="1"/>
</dbReference>
<evidence type="ECO:0000313" key="8">
    <source>
        <dbReference type="Proteomes" id="UP000266183"/>
    </source>
</evidence>
<dbReference type="InterPro" id="IPR022791">
    <property type="entry name" value="L-PG_synthase/AglD"/>
</dbReference>
<reference evidence="8" key="1">
    <citation type="submission" date="2018-09" db="EMBL/GenBank/DDBJ databases">
        <title>Chryseolinea sp. KIS68-18 isolated from soil.</title>
        <authorList>
            <person name="Weon H.-Y."/>
            <person name="Kwon S.-W."/>
            <person name="Lee S.A."/>
        </authorList>
    </citation>
    <scope>NUCLEOTIDE SEQUENCE [LARGE SCALE GENOMIC DNA]</scope>
    <source>
        <strain evidence="8">KIS68-18</strain>
    </source>
</reference>
<feature type="transmembrane region" description="Helical" evidence="6">
    <location>
        <begin position="225"/>
        <end position="245"/>
    </location>
</feature>
<feature type="transmembrane region" description="Helical" evidence="6">
    <location>
        <begin position="310"/>
        <end position="330"/>
    </location>
</feature>
<dbReference type="GO" id="GO:0005886">
    <property type="term" value="C:plasma membrane"/>
    <property type="evidence" value="ECO:0007669"/>
    <property type="project" value="UniProtKB-SubCell"/>
</dbReference>